<dbReference type="Proteomes" id="UP000239735">
    <property type="component" value="Unassembled WGS sequence"/>
</dbReference>
<evidence type="ECO:0000313" key="2">
    <source>
        <dbReference type="Proteomes" id="UP000239735"/>
    </source>
</evidence>
<name>A0A2N9LLY5_9BACT</name>
<evidence type="ECO:0000313" key="1">
    <source>
        <dbReference type="EMBL" id="SPE24123.1"/>
    </source>
</evidence>
<reference evidence="2" key="1">
    <citation type="submission" date="2018-02" db="EMBL/GenBank/DDBJ databases">
        <authorList>
            <person name="Hausmann B."/>
        </authorList>
    </citation>
    <scope>NUCLEOTIDE SEQUENCE [LARGE SCALE GENOMIC DNA]</scope>
    <source>
        <strain evidence="2">Peat soil MAG SbA5</strain>
    </source>
</reference>
<proteinExistence type="predicted"/>
<dbReference type="AlphaFoldDB" id="A0A2N9LLY5"/>
<dbReference type="EMBL" id="OKRB01000101">
    <property type="protein sequence ID" value="SPE24123.1"/>
    <property type="molecule type" value="Genomic_DNA"/>
</dbReference>
<accession>A0A2N9LLY5</accession>
<protein>
    <submittedName>
        <fullName evidence="1">Uncharacterized protein</fullName>
    </submittedName>
</protein>
<gene>
    <name evidence="1" type="ORF">SBA5_430002</name>
</gene>
<organism evidence="1 2">
    <name type="scientific">Candidatus Sulfuritelmatomonas gaucii</name>
    <dbReference type="NCBI Taxonomy" id="2043161"/>
    <lineage>
        <taxon>Bacteria</taxon>
        <taxon>Pseudomonadati</taxon>
        <taxon>Acidobacteriota</taxon>
        <taxon>Terriglobia</taxon>
        <taxon>Terriglobales</taxon>
        <taxon>Acidobacteriaceae</taxon>
        <taxon>Candidatus Sulfuritelmatomonas</taxon>
    </lineage>
</organism>
<sequence length="66" mass="7661">MCVNRFIAGSKQTLMNLLRHFLAQGIRYTFSFGQRILFVATRCQHFRFRRPSAILQRGSLGGVTER</sequence>